<evidence type="ECO:0000256" key="2">
    <source>
        <dbReference type="SAM" id="Coils"/>
    </source>
</evidence>
<protein>
    <submittedName>
        <fullName evidence="5">GTPase-activating protein</fullName>
    </submittedName>
</protein>
<dbReference type="OrthoDB" id="295078at2759"/>
<sequence length="781" mass="88500">MAIHSNASLTLHTEAVAETLYESPTHSPMDNSDAYYESLESLDKIDLKGIQSQEDHVTHVGKDDDHEDQKWPLTTPIQVTKSKDRSYYDSDNDSSSTDSELEQFDPEVDEEDKTDHILMETPPMSQGSSATEDSYFDMPSDDHTHHADSATTLPGTPPPPPSKHYPETPDARRRSLRLSKLSASELNEISLEDVATSIPTTAVPNVEQKSTPVIASTKKPTASPPAPIDTQIHRRDSSTDTASTPKSLFSLWSPFKGTSSRRTSQSSIASTPLQRPSMSYTARQQKRLSRPQSIVQLPAYQEALLAQMEQLNTANTTDPKAQRLLNLKRQTLRKSLLAIQSNKNNDDYDWDFWTNVICSAGADTLLFRTPHFLQHVQFGIPPSIRGMVWQLLSKSKDPALEAKYAELLKGTSPYEKMIQRDLARTFPGHKFFKDRDGVGQEGLYNVVRAYSIYDQEVGYCQGLAFIVGPLLLNMPDEEAFCVLVQLMNKHGLRGHFTPDMEGLHQRLYQFECLMEEHLPHVSRHLARQGVTSTMYASQWFMTLFAYKFPLNLVYRIYDVLLTEGIGSVFKFAIALLKRNQTAILGLDFEHLLDFLKNGLFEEYKDDDRRLVADACVLEIPSRRLTQLEKEHKTHMEKEAADARLLDELQKTNVTLRKRAAELESSHQTLKTEQIDVQQQLRESQHDLSHVQDENSSLRTLVDSLRDEVQALPSKIEAECRGQFDSLCTENASLVEKNSILEDRLAQIEALLIDMKMRYAQSENDREELSKTLGGMKKLLRA</sequence>
<reference evidence="5" key="1">
    <citation type="submission" date="2020-01" db="EMBL/GenBank/DDBJ databases">
        <title>Genome Sequencing of Three Apophysomyces-Like Fungal Strains Confirms a Novel Fungal Genus in the Mucoromycota with divergent Burkholderia-like Endosymbiotic Bacteria.</title>
        <authorList>
            <person name="Stajich J.E."/>
            <person name="Macias A.M."/>
            <person name="Carter-House D."/>
            <person name="Lovett B."/>
            <person name="Kasson L.R."/>
            <person name="Berry K."/>
            <person name="Grigoriev I."/>
            <person name="Chang Y."/>
            <person name="Spatafora J."/>
            <person name="Kasson M.T."/>
        </authorList>
    </citation>
    <scope>NUCLEOTIDE SEQUENCE</scope>
    <source>
        <strain evidence="5">NRRL A-21654</strain>
    </source>
</reference>
<dbReference type="SUPFAM" id="SSF47923">
    <property type="entry name" value="Ypt/Rab-GAP domain of gyp1p"/>
    <property type="match status" value="2"/>
</dbReference>
<feature type="region of interest" description="Disordered" evidence="3">
    <location>
        <begin position="202"/>
        <end position="289"/>
    </location>
</feature>
<accession>A0A8H7BHT7</accession>
<comment type="caution">
    <text evidence="5">The sequence shown here is derived from an EMBL/GenBank/DDBJ whole genome shotgun (WGS) entry which is preliminary data.</text>
</comment>
<keyword evidence="2" id="KW-0175">Coiled coil</keyword>
<dbReference type="InterPro" id="IPR050302">
    <property type="entry name" value="Rab_GAP_TBC_domain"/>
</dbReference>
<dbReference type="PROSITE" id="PS50086">
    <property type="entry name" value="TBC_RABGAP"/>
    <property type="match status" value="1"/>
</dbReference>
<evidence type="ECO:0000313" key="5">
    <source>
        <dbReference type="EMBL" id="KAF7722645.1"/>
    </source>
</evidence>
<feature type="domain" description="Rab-GAP TBC" evidence="4">
    <location>
        <begin position="379"/>
        <end position="564"/>
    </location>
</feature>
<dbReference type="PANTHER" id="PTHR47219">
    <property type="entry name" value="RAB GTPASE-ACTIVATING PROTEIN 1-LIKE"/>
    <property type="match status" value="1"/>
</dbReference>
<feature type="compositionally biased region" description="Acidic residues" evidence="3">
    <location>
        <begin position="99"/>
        <end position="112"/>
    </location>
</feature>
<gene>
    <name evidence="5" type="primary">GYP5_1</name>
    <name evidence="5" type="ORF">EC973_002886</name>
</gene>
<feature type="compositionally biased region" description="Polar residues" evidence="3">
    <location>
        <begin position="202"/>
        <end position="220"/>
    </location>
</feature>
<dbReference type="Pfam" id="PF23436">
    <property type="entry name" value="RabGap-TBC_2"/>
    <property type="match status" value="1"/>
</dbReference>
<dbReference type="SMART" id="SM00164">
    <property type="entry name" value="TBC"/>
    <property type="match status" value="1"/>
</dbReference>
<proteinExistence type="predicted"/>
<feature type="compositionally biased region" description="Polar residues" evidence="3">
    <location>
        <begin position="123"/>
        <end position="132"/>
    </location>
</feature>
<dbReference type="Proteomes" id="UP000605846">
    <property type="component" value="Unassembled WGS sequence"/>
</dbReference>
<keyword evidence="6" id="KW-1185">Reference proteome</keyword>
<dbReference type="InterPro" id="IPR035969">
    <property type="entry name" value="Rab-GAP_TBC_sf"/>
</dbReference>
<dbReference type="GO" id="GO:0005096">
    <property type="term" value="F:GTPase activator activity"/>
    <property type="evidence" value="ECO:0007669"/>
    <property type="project" value="UniProtKB-KW"/>
</dbReference>
<dbReference type="Gene3D" id="1.10.472.80">
    <property type="entry name" value="Ypt/Rab-GAP domain of gyp1p, domain 3"/>
    <property type="match status" value="1"/>
</dbReference>
<evidence type="ECO:0000313" key="6">
    <source>
        <dbReference type="Proteomes" id="UP000605846"/>
    </source>
</evidence>
<dbReference type="Gene3D" id="1.10.8.270">
    <property type="entry name" value="putative rabgap domain of human tbc1 domain family member 14 like domains"/>
    <property type="match status" value="1"/>
</dbReference>
<organism evidence="5 6">
    <name type="scientific">Apophysomyces ossiformis</name>
    <dbReference type="NCBI Taxonomy" id="679940"/>
    <lineage>
        <taxon>Eukaryota</taxon>
        <taxon>Fungi</taxon>
        <taxon>Fungi incertae sedis</taxon>
        <taxon>Mucoromycota</taxon>
        <taxon>Mucoromycotina</taxon>
        <taxon>Mucoromycetes</taxon>
        <taxon>Mucorales</taxon>
        <taxon>Mucorineae</taxon>
        <taxon>Mucoraceae</taxon>
        <taxon>Apophysomyces</taxon>
    </lineage>
</organism>
<dbReference type="PANTHER" id="PTHR47219:SF22">
    <property type="entry name" value="RAB-GAP TBC DOMAIN-CONTAINING PROTEIN"/>
    <property type="match status" value="1"/>
</dbReference>
<dbReference type="GO" id="GO:0031267">
    <property type="term" value="F:small GTPase binding"/>
    <property type="evidence" value="ECO:0007669"/>
    <property type="project" value="TreeGrafter"/>
</dbReference>
<dbReference type="FunFam" id="1.10.8.270:FF:000001">
    <property type="entry name" value="TBC1 domain family member 1"/>
    <property type="match status" value="1"/>
</dbReference>
<dbReference type="InterPro" id="IPR000195">
    <property type="entry name" value="Rab-GAP-TBC_dom"/>
</dbReference>
<dbReference type="EMBL" id="JABAYA010000184">
    <property type="protein sequence ID" value="KAF7722645.1"/>
    <property type="molecule type" value="Genomic_DNA"/>
</dbReference>
<feature type="compositionally biased region" description="Polar residues" evidence="3">
    <location>
        <begin position="272"/>
        <end position="283"/>
    </location>
</feature>
<dbReference type="FunFam" id="1.10.472.80:FF:000027">
    <property type="entry name" value="GTPase activating protein (Evi5)"/>
    <property type="match status" value="1"/>
</dbReference>
<feature type="compositionally biased region" description="Low complexity" evidence="3">
    <location>
        <begin position="258"/>
        <end position="271"/>
    </location>
</feature>
<evidence type="ECO:0000256" key="1">
    <source>
        <dbReference type="ARBA" id="ARBA00022468"/>
    </source>
</evidence>
<feature type="region of interest" description="Disordered" evidence="3">
    <location>
        <begin position="50"/>
        <end position="173"/>
    </location>
</feature>
<keyword evidence="1" id="KW-0343">GTPase activation</keyword>
<feature type="coiled-coil region" evidence="2">
    <location>
        <begin position="645"/>
        <end position="771"/>
    </location>
</feature>
<feature type="compositionally biased region" description="Basic and acidic residues" evidence="3">
    <location>
        <begin position="164"/>
        <end position="173"/>
    </location>
</feature>
<name>A0A8H7BHT7_9FUNG</name>
<evidence type="ECO:0000259" key="4">
    <source>
        <dbReference type="PROSITE" id="PS50086"/>
    </source>
</evidence>
<feature type="compositionally biased region" description="Basic and acidic residues" evidence="3">
    <location>
        <begin position="50"/>
        <end position="70"/>
    </location>
</feature>
<evidence type="ECO:0000256" key="3">
    <source>
        <dbReference type="SAM" id="MobiDB-lite"/>
    </source>
</evidence>
<dbReference type="AlphaFoldDB" id="A0A8H7BHT7"/>